<evidence type="ECO:0000313" key="2">
    <source>
        <dbReference type="Proteomes" id="UP000286287"/>
    </source>
</evidence>
<accession>A0A418V533</accession>
<comment type="caution">
    <text evidence="1">The sequence shown here is derived from an EMBL/GenBank/DDBJ whole genome shotgun (WGS) entry which is preliminary data.</text>
</comment>
<evidence type="ECO:0000313" key="1">
    <source>
        <dbReference type="EMBL" id="RJF71221.1"/>
    </source>
</evidence>
<protein>
    <submittedName>
        <fullName evidence="1">Uncharacterized protein</fullName>
    </submittedName>
</protein>
<dbReference type="AlphaFoldDB" id="A0A418V533"/>
<dbReference type="Proteomes" id="UP000286287">
    <property type="component" value="Unassembled WGS sequence"/>
</dbReference>
<sequence>MVNFSEIVAVSRDAHLRQLEREQTDQTFVEDVMKTVQEQVEAEDGRITVQGEWTRLSENATNTFLITFPENCNVQEVGITVAGHTSPTRSVFMVGPAGRSPEAAQVGDRAEAVQLVLQYLMDVVKEVRRLRER</sequence>
<proteinExistence type="predicted"/>
<gene>
    <name evidence="1" type="ORF">D3875_06185</name>
</gene>
<reference evidence="1 2" key="1">
    <citation type="submission" date="2018-09" db="EMBL/GenBank/DDBJ databases">
        <authorList>
            <person name="Zhu H."/>
        </authorList>
    </citation>
    <scope>NUCLEOTIDE SEQUENCE [LARGE SCALE GENOMIC DNA]</scope>
    <source>
        <strain evidence="1 2">K2S05-167</strain>
    </source>
</reference>
<organism evidence="1 2">
    <name type="scientific">Deinococcus cavernae</name>
    <dbReference type="NCBI Taxonomy" id="2320857"/>
    <lineage>
        <taxon>Bacteria</taxon>
        <taxon>Thermotogati</taxon>
        <taxon>Deinococcota</taxon>
        <taxon>Deinococci</taxon>
        <taxon>Deinococcales</taxon>
        <taxon>Deinococcaceae</taxon>
        <taxon>Deinococcus</taxon>
    </lineage>
</organism>
<keyword evidence="2" id="KW-1185">Reference proteome</keyword>
<dbReference type="RefSeq" id="WP_119762177.1">
    <property type="nucleotide sequence ID" value="NZ_QYUJ01000014.1"/>
</dbReference>
<name>A0A418V533_9DEIO</name>
<dbReference type="EMBL" id="QYUJ01000014">
    <property type="protein sequence ID" value="RJF71221.1"/>
    <property type="molecule type" value="Genomic_DNA"/>
</dbReference>